<keyword evidence="5" id="KW-0964">Secreted</keyword>
<dbReference type="SUPFAM" id="SSF51445">
    <property type="entry name" value="(Trans)glycosidases"/>
    <property type="match status" value="1"/>
</dbReference>
<comment type="caution">
    <text evidence="16">The sequence shown here is derived from an EMBL/GenBank/DDBJ whole genome shotgun (WGS) entry which is preliminary data.</text>
</comment>
<evidence type="ECO:0000256" key="11">
    <source>
        <dbReference type="ARBA" id="ARBA00023295"/>
    </source>
</evidence>
<evidence type="ECO:0000256" key="4">
    <source>
        <dbReference type="ARBA" id="ARBA00009743"/>
    </source>
</evidence>
<keyword evidence="7 13" id="KW-0378">Hydrolase</keyword>
<dbReference type="GO" id="GO:0005576">
    <property type="term" value="C:extracellular region"/>
    <property type="evidence" value="ECO:0007669"/>
    <property type="project" value="UniProtKB-SubCell"/>
</dbReference>
<evidence type="ECO:0000256" key="9">
    <source>
        <dbReference type="ARBA" id="ARBA00023180"/>
    </source>
</evidence>
<dbReference type="SUPFAM" id="SSF51011">
    <property type="entry name" value="Glycosyl hydrolase domain"/>
    <property type="match status" value="1"/>
</dbReference>
<evidence type="ECO:0000259" key="15">
    <source>
        <dbReference type="Pfam" id="PF17801"/>
    </source>
</evidence>
<feature type="domain" description="Alpha galactosidase C-terminal" evidence="15">
    <location>
        <begin position="333"/>
        <end position="406"/>
    </location>
</feature>
<evidence type="ECO:0000256" key="13">
    <source>
        <dbReference type="RuleBase" id="RU361168"/>
    </source>
</evidence>
<dbReference type="PRINTS" id="PR00740">
    <property type="entry name" value="GLHYDRLASE27"/>
</dbReference>
<keyword evidence="6 14" id="KW-0732">Signal</keyword>
<dbReference type="GO" id="GO:0000272">
    <property type="term" value="P:polysaccharide catabolic process"/>
    <property type="evidence" value="ECO:0007669"/>
    <property type="project" value="UniProtKB-KW"/>
</dbReference>
<protein>
    <recommendedName>
        <fullName evidence="13">Alpha-galactosidase</fullName>
        <ecNumber evidence="13">3.2.1.22</ecNumber>
    </recommendedName>
    <alternativeName>
        <fullName evidence="13">Melibiase</fullName>
    </alternativeName>
</protein>
<feature type="chain" id="PRO_5042037055" description="Alpha-galactosidase" evidence="14">
    <location>
        <begin position="21"/>
        <end position="666"/>
    </location>
</feature>
<dbReference type="EC" id="3.2.1.22" evidence="13"/>
<dbReference type="AlphaFoldDB" id="A0AAD4GMZ6"/>
<name>A0AAD4GMZ6_ASPNN</name>
<evidence type="ECO:0000256" key="1">
    <source>
        <dbReference type="ARBA" id="ARBA00001255"/>
    </source>
</evidence>
<dbReference type="Proteomes" id="UP001194746">
    <property type="component" value="Unassembled WGS sequence"/>
</dbReference>
<evidence type="ECO:0000256" key="10">
    <source>
        <dbReference type="ARBA" id="ARBA00023277"/>
    </source>
</evidence>
<proteinExistence type="inferred from homology"/>
<dbReference type="InterPro" id="IPR013785">
    <property type="entry name" value="Aldolase_TIM"/>
</dbReference>
<dbReference type="EMBL" id="VCAU01000207">
    <property type="protein sequence ID" value="KAF9882865.1"/>
    <property type="molecule type" value="Genomic_DNA"/>
</dbReference>
<evidence type="ECO:0000313" key="16">
    <source>
        <dbReference type="EMBL" id="KAF9882865.1"/>
    </source>
</evidence>
<reference evidence="16" key="1">
    <citation type="journal article" date="2019" name="Beilstein J. Org. Chem.">
        <title>Nanangenines: drimane sesquiterpenoids as the dominant metabolite cohort of a novel Australian fungus, Aspergillus nanangensis.</title>
        <authorList>
            <person name="Lacey H.J."/>
            <person name="Gilchrist C.L.M."/>
            <person name="Crombie A."/>
            <person name="Kalaitzis J.A."/>
            <person name="Vuong D."/>
            <person name="Rutledge P.J."/>
            <person name="Turner P."/>
            <person name="Pitt J.I."/>
            <person name="Lacey E."/>
            <person name="Chooi Y.H."/>
            <person name="Piggott A.M."/>
        </authorList>
    </citation>
    <scope>NUCLEOTIDE SEQUENCE</scope>
    <source>
        <strain evidence="16">MST-FP2251</strain>
    </source>
</reference>
<evidence type="ECO:0000256" key="7">
    <source>
        <dbReference type="ARBA" id="ARBA00022801"/>
    </source>
</evidence>
<dbReference type="PANTHER" id="PTHR11452">
    <property type="entry name" value="ALPHA-GALACTOSIDASE/ALPHA-N-ACETYLGALACTOSAMINIDASE"/>
    <property type="match status" value="1"/>
</dbReference>
<keyword evidence="10" id="KW-0119">Carbohydrate metabolism</keyword>
<accession>A0AAD4GMZ6</accession>
<comment type="catalytic activity">
    <reaction evidence="1 13">
        <text>Hydrolysis of terminal, non-reducing alpha-D-galactose residues in alpha-D-galactosides, including galactose oligosaccharides, galactomannans and galactolipids.</text>
        <dbReference type="EC" id="3.2.1.22"/>
    </reaction>
</comment>
<gene>
    <name evidence="16" type="ORF">FE257_004951</name>
</gene>
<dbReference type="Gene3D" id="2.60.40.1180">
    <property type="entry name" value="Golgi alpha-mannosidase II"/>
    <property type="match status" value="1"/>
</dbReference>
<comment type="function">
    <text evidence="2">Hydrolyzes a variety of simple alpha-D-galactoside as well as more complex molecules such as oligosaccharides and polysaccharides.</text>
</comment>
<dbReference type="InterPro" id="IPR002241">
    <property type="entry name" value="Glyco_hydro_27"/>
</dbReference>
<dbReference type="InterPro" id="IPR041233">
    <property type="entry name" value="Melibiase_C"/>
</dbReference>
<evidence type="ECO:0000256" key="6">
    <source>
        <dbReference type="ARBA" id="ARBA00022729"/>
    </source>
</evidence>
<reference evidence="16" key="2">
    <citation type="submission" date="2020-02" db="EMBL/GenBank/DDBJ databases">
        <authorList>
            <person name="Gilchrist C.L.M."/>
            <person name="Chooi Y.-H."/>
        </authorList>
    </citation>
    <scope>NUCLEOTIDE SEQUENCE</scope>
    <source>
        <strain evidence="16">MST-FP2251</strain>
    </source>
</reference>
<keyword evidence="17" id="KW-1185">Reference proteome</keyword>
<sequence length="666" mass="72054">MPTRMNAIIGLGLLIPSVAATNSPLQTRLDDGLALTPQMGWNTYNHYNCFPNEAIVRSNAQALVDLGLDSLGYRTVTIDCGWSVADRLADGSLTWNETLFPSGFPKIGQYLHDLELLFGVYGDSGIKLCGSPPDNVGSLDHEEQDAKTFAEWEADSLKYDNCYSDEATNFPNVNYQPSTSPQPRFEIMSRALQAQDRPMLFQVCEWGIDFPANWAPALGHSWRIGNDIIPAWRAIFRTLNQAVPQTSYAGPGQWPDLDMLMVGNGVFSQAEEQTHFSLWAILKSPLTIGAALKDDTTAISKGSLQVLTNEDVIAFNQDKLGVSASLRRRWSDEGFEVWSGPLEGGKTVAAVINWRNESRDLTLDLPDVGLQSAGVLRDVWGEAMERGVRTSYTARVEGHGTMLVELDETTPAGEYSTALFGRKNGQGTSFQSIYALTTSANYGITINFAQPVSSATNITLRTSASKQTYSTEIPASAHQVTLQAPLIAGSNNTITVWHHQTAIDSVQVTPPNGTYYPGAKFILHGDAKQVTCGEGFCQPVGSKIGNLAANSTAHAVIAASSSGSKYVELDYINNEVALDSAWGWGANSRNLTLAVNGGLPVRLEVPLSGRHSELFGPGQGWWDTGSLGVLTSGWKDGENEVVIGNVGGEKGFQALAPDFVGMRIYD</sequence>
<organism evidence="16 17">
    <name type="scientific">Aspergillus nanangensis</name>
    <dbReference type="NCBI Taxonomy" id="2582783"/>
    <lineage>
        <taxon>Eukaryota</taxon>
        <taxon>Fungi</taxon>
        <taxon>Dikarya</taxon>
        <taxon>Ascomycota</taxon>
        <taxon>Pezizomycotina</taxon>
        <taxon>Eurotiomycetes</taxon>
        <taxon>Eurotiomycetidae</taxon>
        <taxon>Eurotiales</taxon>
        <taxon>Aspergillaceae</taxon>
        <taxon>Aspergillus</taxon>
        <taxon>Aspergillus subgen. Circumdati</taxon>
    </lineage>
</organism>
<dbReference type="FunFam" id="3.20.20.70:FF:000197">
    <property type="entry name" value="Alpha-galactosidase"/>
    <property type="match status" value="1"/>
</dbReference>
<keyword evidence="12" id="KW-0624">Polysaccharide degradation</keyword>
<evidence type="ECO:0000256" key="5">
    <source>
        <dbReference type="ARBA" id="ARBA00022525"/>
    </source>
</evidence>
<dbReference type="CDD" id="cd04081">
    <property type="entry name" value="CBM35_galactosidase-like"/>
    <property type="match status" value="1"/>
</dbReference>
<feature type="signal peptide" evidence="14">
    <location>
        <begin position="1"/>
        <end position="20"/>
    </location>
</feature>
<evidence type="ECO:0000256" key="14">
    <source>
        <dbReference type="SAM" id="SignalP"/>
    </source>
</evidence>
<comment type="subcellular location">
    <subcellularLocation>
        <location evidence="3">Secreted</location>
    </subcellularLocation>
</comment>
<dbReference type="InterPro" id="IPR013780">
    <property type="entry name" value="Glyco_hydro_b"/>
</dbReference>
<keyword evidence="8 13" id="KW-1015">Disulfide bond</keyword>
<dbReference type="InterPro" id="IPR017853">
    <property type="entry name" value="GH"/>
</dbReference>
<keyword evidence="11 13" id="KW-0326">Glycosidase</keyword>
<evidence type="ECO:0000313" key="17">
    <source>
        <dbReference type="Proteomes" id="UP001194746"/>
    </source>
</evidence>
<evidence type="ECO:0000256" key="12">
    <source>
        <dbReference type="ARBA" id="ARBA00023326"/>
    </source>
</evidence>
<dbReference type="FunFam" id="2.60.40.1180:FF:000008">
    <property type="entry name" value="Alpha-galactosidase"/>
    <property type="match status" value="1"/>
</dbReference>
<keyword evidence="9" id="KW-0325">Glycoprotein</keyword>
<dbReference type="CDD" id="cd14792">
    <property type="entry name" value="GH27"/>
    <property type="match status" value="1"/>
</dbReference>
<evidence type="ECO:0000256" key="3">
    <source>
        <dbReference type="ARBA" id="ARBA00004613"/>
    </source>
</evidence>
<evidence type="ECO:0000256" key="2">
    <source>
        <dbReference type="ARBA" id="ARBA00003969"/>
    </source>
</evidence>
<dbReference type="Gene3D" id="3.20.20.70">
    <property type="entry name" value="Aldolase class I"/>
    <property type="match status" value="1"/>
</dbReference>
<dbReference type="Pfam" id="PF17801">
    <property type="entry name" value="Melibiase_C"/>
    <property type="match status" value="1"/>
</dbReference>
<evidence type="ECO:0000256" key="8">
    <source>
        <dbReference type="ARBA" id="ARBA00023157"/>
    </source>
</evidence>
<dbReference type="Pfam" id="PF16499">
    <property type="entry name" value="Melibiase_2"/>
    <property type="match status" value="1"/>
</dbReference>
<comment type="similarity">
    <text evidence="4 13">Belongs to the glycosyl hydrolase 27 family.</text>
</comment>
<dbReference type="GO" id="GO:0004557">
    <property type="term" value="F:alpha-galactosidase activity"/>
    <property type="evidence" value="ECO:0007669"/>
    <property type="project" value="UniProtKB-EC"/>
</dbReference>
<dbReference type="PANTHER" id="PTHR11452:SF75">
    <property type="entry name" value="ALPHA-GALACTOSIDASE MEL1"/>
    <property type="match status" value="1"/>
</dbReference>